<comment type="caution">
    <text evidence="2">The sequence shown here is derived from an EMBL/GenBank/DDBJ whole genome shotgun (WGS) entry which is preliminary data.</text>
</comment>
<dbReference type="AlphaFoldDB" id="A0AAN7V137"/>
<evidence type="ECO:0000313" key="2">
    <source>
        <dbReference type="EMBL" id="KAK5637181.1"/>
    </source>
</evidence>
<gene>
    <name evidence="2" type="ORF">RRF57_012893</name>
</gene>
<sequence length="81" mass="8667">MNSNDGGHQKSVSSKIHALDGISDGILSVVRAEEDPEADKSNASNGKIQIEDPKESAPEMVVQPEESLTIARLPVEQISLQ</sequence>
<dbReference type="EMBL" id="JAWHQM010000096">
    <property type="protein sequence ID" value="KAK5637181.1"/>
    <property type="molecule type" value="Genomic_DNA"/>
</dbReference>
<accession>A0AAN7V137</accession>
<keyword evidence="3" id="KW-1185">Reference proteome</keyword>
<name>A0AAN7V137_9PEZI</name>
<proteinExistence type="predicted"/>
<feature type="region of interest" description="Disordered" evidence="1">
    <location>
        <begin position="30"/>
        <end position="64"/>
    </location>
</feature>
<protein>
    <submittedName>
        <fullName evidence="2">Uncharacterized protein</fullName>
    </submittedName>
</protein>
<reference evidence="2 3" key="1">
    <citation type="submission" date="2023-10" db="EMBL/GenBank/DDBJ databases">
        <title>Draft genome sequence of Xylaria bambusicola isolate GMP-LS, the root and basal stem rot pathogen of sugarcane in Indonesia.</title>
        <authorList>
            <person name="Selvaraj P."/>
            <person name="Muralishankar V."/>
            <person name="Muruganantham S."/>
            <person name="Sp S."/>
            <person name="Haryani S."/>
            <person name="Lau K.J.X."/>
            <person name="Naqvi N.I."/>
        </authorList>
    </citation>
    <scope>NUCLEOTIDE SEQUENCE [LARGE SCALE GENOMIC DNA]</scope>
    <source>
        <strain evidence="2">GMP-LS</strain>
    </source>
</reference>
<dbReference type="Proteomes" id="UP001305414">
    <property type="component" value="Unassembled WGS sequence"/>
</dbReference>
<evidence type="ECO:0000313" key="3">
    <source>
        <dbReference type="Proteomes" id="UP001305414"/>
    </source>
</evidence>
<organism evidence="2 3">
    <name type="scientific">Xylaria bambusicola</name>
    <dbReference type="NCBI Taxonomy" id="326684"/>
    <lineage>
        <taxon>Eukaryota</taxon>
        <taxon>Fungi</taxon>
        <taxon>Dikarya</taxon>
        <taxon>Ascomycota</taxon>
        <taxon>Pezizomycotina</taxon>
        <taxon>Sordariomycetes</taxon>
        <taxon>Xylariomycetidae</taxon>
        <taxon>Xylariales</taxon>
        <taxon>Xylariaceae</taxon>
        <taxon>Xylaria</taxon>
    </lineage>
</organism>
<evidence type="ECO:0000256" key="1">
    <source>
        <dbReference type="SAM" id="MobiDB-lite"/>
    </source>
</evidence>